<dbReference type="GO" id="GO:0017150">
    <property type="term" value="F:tRNA dihydrouridine synthase activity"/>
    <property type="evidence" value="ECO:0007669"/>
    <property type="project" value="InterPro"/>
</dbReference>
<evidence type="ECO:0000313" key="17">
    <source>
        <dbReference type="Proteomes" id="UP000176558"/>
    </source>
</evidence>
<comment type="caution">
    <text evidence="16">The sequence shown here is derived from an EMBL/GenBank/DDBJ whole genome shotgun (WGS) entry which is preliminary data.</text>
</comment>
<comment type="function">
    <text evidence="2 12">Catalyzes the synthesis of 5,6-dihydrouridine (D), a modified base found in the D-loop of most tRNAs, via the reduction of the C5-C6 double bond in target uridines.</text>
</comment>
<comment type="cofactor">
    <cofactor evidence="1 12 14">
        <name>FMN</name>
        <dbReference type="ChEBI" id="CHEBI:58210"/>
    </cofactor>
</comment>
<evidence type="ECO:0000256" key="1">
    <source>
        <dbReference type="ARBA" id="ARBA00001917"/>
    </source>
</evidence>
<evidence type="ECO:0000313" key="16">
    <source>
        <dbReference type="EMBL" id="OHB12344.1"/>
    </source>
</evidence>
<dbReference type="Gene3D" id="1.10.1200.80">
    <property type="entry name" value="Putative flavin oxidoreducatase, domain 2"/>
    <property type="match status" value="1"/>
</dbReference>
<dbReference type="EC" id="1.3.1.-" evidence="12"/>
<evidence type="ECO:0000256" key="9">
    <source>
        <dbReference type="ARBA" id="ARBA00023002"/>
    </source>
</evidence>
<feature type="binding site" evidence="14">
    <location>
        <position position="196"/>
    </location>
    <ligand>
        <name>FMN</name>
        <dbReference type="ChEBI" id="CHEBI:58210"/>
    </ligand>
</feature>
<evidence type="ECO:0000256" key="7">
    <source>
        <dbReference type="ARBA" id="ARBA00022857"/>
    </source>
</evidence>
<feature type="binding site" evidence="14">
    <location>
        <begin position="262"/>
        <end position="263"/>
    </location>
    <ligand>
        <name>FMN</name>
        <dbReference type="ChEBI" id="CHEBI:58210"/>
    </ligand>
</feature>
<feature type="binding site" evidence="14">
    <location>
        <position position="94"/>
    </location>
    <ligand>
        <name>FMN</name>
        <dbReference type="ChEBI" id="CHEBI:58210"/>
    </ligand>
</feature>
<evidence type="ECO:0000256" key="2">
    <source>
        <dbReference type="ARBA" id="ARBA00002790"/>
    </source>
</evidence>
<accession>A0A1G2USH4</accession>
<keyword evidence="14" id="KW-0547">Nucleotide-binding</keyword>
<dbReference type="GO" id="GO:0050660">
    <property type="term" value="F:flavin adenine dinucleotide binding"/>
    <property type="evidence" value="ECO:0007669"/>
    <property type="project" value="InterPro"/>
</dbReference>
<comment type="similarity">
    <text evidence="12">Belongs to the dus family.</text>
</comment>
<dbReference type="Pfam" id="PF01207">
    <property type="entry name" value="Dus"/>
    <property type="match status" value="1"/>
</dbReference>
<evidence type="ECO:0000256" key="12">
    <source>
        <dbReference type="PIRNR" id="PIRNR006621"/>
    </source>
</evidence>
<keyword evidence="6 12" id="KW-0819">tRNA processing</keyword>
<name>A0A1G2USH4_9BACT</name>
<dbReference type="GO" id="GO:0000049">
    <property type="term" value="F:tRNA binding"/>
    <property type="evidence" value="ECO:0007669"/>
    <property type="project" value="UniProtKB-KW"/>
</dbReference>
<evidence type="ECO:0000256" key="3">
    <source>
        <dbReference type="ARBA" id="ARBA00022555"/>
    </source>
</evidence>
<dbReference type="InterPro" id="IPR013785">
    <property type="entry name" value="Aldolase_TIM"/>
</dbReference>
<keyword evidence="8" id="KW-0694">RNA-binding</keyword>
<keyword evidence="7" id="KW-0521">NADP</keyword>
<gene>
    <name evidence="16" type="ORF">A3G99_00090</name>
</gene>
<proteinExistence type="inferred from homology"/>
<dbReference type="PIRSF" id="PIRSF006621">
    <property type="entry name" value="Dus"/>
    <property type="match status" value="1"/>
</dbReference>
<dbReference type="SUPFAM" id="SSF51395">
    <property type="entry name" value="FMN-linked oxidoreductases"/>
    <property type="match status" value="1"/>
</dbReference>
<evidence type="ECO:0000256" key="14">
    <source>
        <dbReference type="PIRSR" id="PIRSR006621-2"/>
    </source>
</evidence>
<evidence type="ECO:0000259" key="15">
    <source>
        <dbReference type="Pfam" id="PF01207"/>
    </source>
</evidence>
<dbReference type="PROSITE" id="PS01136">
    <property type="entry name" value="UPF0034"/>
    <property type="match status" value="1"/>
</dbReference>
<keyword evidence="4 12" id="KW-0285">Flavoprotein</keyword>
<dbReference type="InterPro" id="IPR024036">
    <property type="entry name" value="tRNA-dHydroUridine_Synthase_C"/>
</dbReference>
<evidence type="ECO:0000256" key="5">
    <source>
        <dbReference type="ARBA" id="ARBA00022643"/>
    </source>
</evidence>
<evidence type="ECO:0000256" key="8">
    <source>
        <dbReference type="ARBA" id="ARBA00022884"/>
    </source>
</evidence>
<dbReference type="InterPro" id="IPR001269">
    <property type="entry name" value="DUS_fam"/>
</dbReference>
<dbReference type="AlphaFoldDB" id="A0A1G2USH4"/>
<feature type="active site" description="Proton donor" evidence="13">
    <location>
        <position position="124"/>
    </location>
</feature>
<evidence type="ECO:0000256" key="6">
    <source>
        <dbReference type="ARBA" id="ARBA00022694"/>
    </source>
</evidence>
<comment type="catalytic activity">
    <reaction evidence="10">
        <text>a 5,6-dihydrouridine in tRNA + NADP(+) = a uridine in tRNA + NADPH + H(+)</text>
        <dbReference type="Rhea" id="RHEA:23624"/>
        <dbReference type="Rhea" id="RHEA-COMP:13339"/>
        <dbReference type="Rhea" id="RHEA-COMP:13887"/>
        <dbReference type="ChEBI" id="CHEBI:15378"/>
        <dbReference type="ChEBI" id="CHEBI:57783"/>
        <dbReference type="ChEBI" id="CHEBI:58349"/>
        <dbReference type="ChEBI" id="CHEBI:65315"/>
        <dbReference type="ChEBI" id="CHEBI:74443"/>
    </reaction>
</comment>
<keyword evidence="9 12" id="KW-0560">Oxidoreductase</keyword>
<evidence type="ECO:0000256" key="4">
    <source>
        <dbReference type="ARBA" id="ARBA00022630"/>
    </source>
</evidence>
<dbReference type="PANTHER" id="PTHR11082:SF25">
    <property type="entry name" value="DUS-LIKE FMN-BINDING DOMAIN-CONTAINING PROTEIN"/>
    <property type="match status" value="1"/>
</dbReference>
<dbReference type="EMBL" id="MHWT01000017">
    <property type="protein sequence ID" value="OHB12344.1"/>
    <property type="molecule type" value="Genomic_DNA"/>
</dbReference>
<feature type="domain" description="DUS-like FMN-binding" evidence="15">
    <location>
        <begin position="14"/>
        <end position="348"/>
    </location>
</feature>
<evidence type="ECO:0000256" key="13">
    <source>
        <dbReference type="PIRSR" id="PIRSR006621-1"/>
    </source>
</evidence>
<reference evidence="16 17" key="1">
    <citation type="journal article" date="2016" name="Nat. Commun.">
        <title>Thousands of microbial genomes shed light on interconnected biogeochemical processes in an aquifer system.</title>
        <authorList>
            <person name="Anantharaman K."/>
            <person name="Brown C.T."/>
            <person name="Hug L.A."/>
            <person name="Sharon I."/>
            <person name="Castelle C.J."/>
            <person name="Probst A.J."/>
            <person name="Thomas B.C."/>
            <person name="Singh A."/>
            <person name="Wilkins M.J."/>
            <person name="Karaoz U."/>
            <person name="Brodie E.L."/>
            <person name="Williams K.H."/>
            <person name="Hubbard S.S."/>
            <person name="Banfield J.F."/>
        </authorList>
    </citation>
    <scope>NUCLEOTIDE SEQUENCE [LARGE SCALE GENOMIC DNA]</scope>
</reference>
<dbReference type="Gene3D" id="3.20.20.70">
    <property type="entry name" value="Aldolase class I"/>
    <property type="match status" value="1"/>
</dbReference>
<comment type="catalytic activity">
    <reaction evidence="11">
        <text>a 5,6-dihydrouridine in tRNA + NAD(+) = a uridine in tRNA + NADH + H(+)</text>
        <dbReference type="Rhea" id="RHEA:54452"/>
        <dbReference type="Rhea" id="RHEA-COMP:13339"/>
        <dbReference type="Rhea" id="RHEA-COMP:13887"/>
        <dbReference type="ChEBI" id="CHEBI:15378"/>
        <dbReference type="ChEBI" id="CHEBI:57540"/>
        <dbReference type="ChEBI" id="CHEBI:57945"/>
        <dbReference type="ChEBI" id="CHEBI:65315"/>
        <dbReference type="ChEBI" id="CHEBI:74443"/>
    </reaction>
</comment>
<evidence type="ECO:0000256" key="10">
    <source>
        <dbReference type="ARBA" id="ARBA00048205"/>
    </source>
</evidence>
<evidence type="ECO:0000256" key="11">
    <source>
        <dbReference type="ARBA" id="ARBA00048802"/>
    </source>
</evidence>
<dbReference type="CDD" id="cd02801">
    <property type="entry name" value="DUS_like_FMN"/>
    <property type="match status" value="1"/>
</dbReference>
<keyword evidence="5 12" id="KW-0288">FMN</keyword>
<dbReference type="PANTHER" id="PTHR11082">
    <property type="entry name" value="TRNA-DIHYDROURIDINE SYNTHASE"/>
    <property type="match status" value="1"/>
</dbReference>
<sequence length="355" mass="39791">MNFWKNLKKPIMVLAPLADVTDPAFRYIIAKYSKWGEQNIGEYGKFTRSHFQIVGGPDVMWTEFVSADGLFKGGYDVLVKDLAFTDAERPIVAQFFTGSPEMMKKAVELACDLGFDGIDINMGCPDRSVEKQGGGAALIKNPKLAQKIILAAMEGAKKGGKNLPVSVKTRIGYNKNELETWLPALLETNPAVITVHARTRKEMSLVPAKWECVRHAVEIRNGFSDKSGKKSQTFIFGNGDVADLNDALLRVEETGCDGVMLGRAIFGKPYLFNHSRELDNREDTQTRKKILKIMVEHTKLFEKLLPHKSFSIMKKHYKAYVNGWEGAKELRIKLMDAKDVKEVSKIVDAYLNGLK</sequence>
<dbReference type="InterPro" id="IPR018517">
    <property type="entry name" value="tRNA_hU_synthase_CS"/>
</dbReference>
<organism evidence="16 17">
    <name type="scientific">Candidatus Zambryskibacteria bacterium RIFCSPLOWO2_12_FULL_39_23</name>
    <dbReference type="NCBI Taxonomy" id="1802776"/>
    <lineage>
        <taxon>Bacteria</taxon>
        <taxon>Candidatus Zambryskiibacteriota</taxon>
    </lineage>
</organism>
<dbReference type="Proteomes" id="UP000176558">
    <property type="component" value="Unassembled WGS sequence"/>
</dbReference>
<dbReference type="InterPro" id="IPR035587">
    <property type="entry name" value="DUS-like_FMN-bd"/>
</dbReference>
<keyword evidence="3" id="KW-0820">tRNA-binding</keyword>
<feature type="binding site" evidence="14">
    <location>
        <position position="168"/>
    </location>
    <ligand>
        <name>FMN</name>
        <dbReference type="ChEBI" id="CHEBI:58210"/>
    </ligand>
</feature>
<protein>
    <recommendedName>
        <fullName evidence="12">tRNA-dihydrouridine synthase</fullName>
        <ecNumber evidence="12">1.3.1.-</ecNumber>
    </recommendedName>
</protein>